<evidence type="ECO:0000313" key="13">
    <source>
        <dbReference type="EMBL" id="MDC8015762.1"/>
    </source>
</evidence>
<dbReference type="Pfam" id="PF02424">
    <property type="entry name" value="ApbE"/>
    <property type="match status" value="1"/>
</dbReference>
<keyword evidence="6 11" id="KW-0479">Metal-binding</keyword>
<comment type="caution">
    <text evidence="13">The sequence shown here is derived from an EMBL/GenBank/DDBJ whole genome shotgun (WGS) entry which is preliminary data.</text>
</comment>
<comment type="cofactor">
    <cofactor evidence="12">
        <name>Mg(2+)</name>
        <dbReference type="ChEBI" id="CHEBI:18420"/>
    </cofactor>
    <cofactor evidence="12">
        <name>Mn(2+)</name>
        <dbReference type="ChEBI" id="CHEBI:29035"/>
    </cofactor>
    <text evidence="12">Magnesium. Can also use manganese.</text>
</comment>
<keyword evidence="14" id="KW-1185">Reference proteome</keyword>
<evidence type="ECO:0000256" key="9">
    <source>
        <dbReference type="ARBA" id="ARBA00031306"/>
    </source>
</evidence>
<dbReference type="PANTHER" id="PTHR30040">
    <property type="entry name" value="THIAMINE BIOSYNTHESIS LIPOPROTEIN APBE"/>
    <property type="match status" value="1"/>
</dbReference>
<dbReference type="RefSeq" id="WP_263541309.1">
    <property type="nucleotide sequence ID" value="NZ_JAOVZO020000020.1"/>
</dbReference>
<reference evidence="13" key="1">
    <citation type="submission" date="2023-02" db="EMBL/GenBank/DDBJ databases">
        <title>Tahibacter soli sp. nov. isolated from soil.</title>
        <authorList>
            <person name="Baek J.H."/>
            <person name="Lee J.K."/>
            <person name="Choi D.G."/>
            <person name="Jeon C.O."/>
        </authorList>
    </citation>
    <scope>NUCLEOTIDE SEQUENCE</scope>
    <source>
        <strain evidence="13">BL</strain>
    </source>
</reference>
<protein>
    <recommendedName>
        <fullName evidence="3 11">FAD:protein FMN transferase</fullName>
        <ecNumber evidence="2 11">2.7.1.180</ecNumber>
    </recommendedName>
    <alternativeName>
        <fullName evidence="9 11">Flavin transferase</fullName>
    </alternativeName>
</protein>
<feature type="binding site" evidence="12">
    <location>
        <position position="278"/>
    </location>
    <ligand>
        <name>Mg(2+)</name>
        <dbReference type="ChEBI" id="CHEBI:18420"/>
    </ligand>
</feature>
<dbReference type="GO" id="GO:0016740">
    <property type="term" value="F:transferase activity"/>
    <property type="evidence" value="ECO:0007669"/>
    <property type="project" value="UniProtKB-UniRule"/>
</dbReference>
<dbReference type="EMBL" id="JAOVZO020000020">
    <property type="protein sequence ID" value="MDC8015762.1"/>
    <property type="molecule type" value="Genomic_DNA"/>
</dbReference>
<dbReference type="PANTHER" id="PTHR30040:SF2">
    <property type="entry name" value="FAD:PROTEIN FMN TRANSFERASE"/>
    <property type="match status" value="1"/>
</dbReference>
<feature type="binding site" evidence="12">
    <location>
        <position position="167"/>
    </location>
    <ligand>
        <name>Mg(2+)</name>
        <dbReference type="ChEBI" id="CHEBI:18420"/>
    </ligand>
</feature>
<evidence type="ECO:0000256" key="11">
    <source>
        <dbReference type="PIRNR" id="PIRNR006268"/>
    </source>
</evidence>
<dbReference type="EC" id="2.7.1.180" evidence="2 11"/>
<evidence type="ECO:0000256" key="10">
    <source>
        <dbReference type="ARBA" id="ARBA00048540"/>
    </source>
</evidence>
<evidence type="ECO:0000256" key="8">
    <source>
        <dbReference type="ARBA" id="ARBA00022842"/>
    </source>
</evidence>
<accession>A0A9X4BLW2</accession>
<dbReference type="InterPro" id="IPR003374">
    <property type="entry name" value="ApbE-like_sf"/>
</dbReference>
<organism evidence="13 14">
    <name type="scientific">Tahibacter soli</name>
    <dbReference type="NCBI Taxonomy" id="2983605"/>
    <lineage>
        <taxon>Bacteria</taxon>
        <taxon>Pseudomonadati</taxon>
        <taxon>Pseudomonadota</taxon>
        <taxon>Gammaproteobacteria</taxon>
        <taxon>Lysobacterales</taxon>
        <taxon>Rhodanobacteraceae</taxon>
        <taxon>Tahibacter</taxon>
    </lineage>
</organism>
<dbReference type="Proteomes" id="UP001139971">
    <property type="component" value="Unassembled WGS sequence"/>
</dbReference>
<dbReference type="SUPFAM" id="SSF143631">
    <property type="entry name" value="ApbE-like"/>
    <property type="match status" value="1"/>
</dbReference>
<evidence type="ECO:0000256" key="2">
    <source>
        <dbReference type="ARBA" id="ARBA00011955"/>
    </source>
</evidence>
<dbReference type="AlphaFoldDB" id="A0A9X4BLW2"/>
<feature type="binding site" evidence="12">
    <location>
        <position position="282"/>
    </location>
    <ligand>
        <name>Mg(2+)</name>
        <dbReference type="ChEBI" id="CHEBI:18420"/>
    </ligand>
</feature>
<name>A0A9X4BLW2_9GAMM</name>
<evidence type="ECO:0000256" key="4">
    <source>
        <dbReference type="ARBA" id="ARBA00022630"/>
    </source>
</evidence>
<dbReference type="InterPro" id="IPR024932">
    <property type="entry name" value="ApbE"/>
</dbReference>
<evidence type="ECO:0000256" key="5">
    <source>
        <dbReference type="ARBA" id="ARBA00022679"/>
    </source>
</evidence>
<evidence type="ECO:0000256" key="6">
    <source>
        <dbReference type="ARBA" id="ARBA00022723"/>
    </source>
</evidence>
<evidence type="ECO:0000256" key="3">
    <source>
        <dbReference type="ARBA" id="ARBA00016337"/>
    </source>
</evidence>
<keyword evidence="7 11" id="KW-0274">FAD</keyword>
<gene>
    <name evidence="13" type="ORF">OD750_024810</name>
</gene>
<evidence type="ECO:0000256" key="12">
    <source>
        <dbReference type="PIRSR" id="PIRSR006268-2"/>
    </source>
</evidence>
<keyword evidence="8 11" id="KW-0460">Magnesium</keyword>
<evidence type="ECO:0000256" key="7">
    <source>
        <dbReference type="ARBA" id="ARBA00022827"/>
    </source>
</evidence>
<proteinExistence type="inferred from homology"/>
<keyword evidence="5 11" id="KW-0808">Transferase</keyword>
<dbReference type="PIRSF" id="PIRSF006268">
    <property type="entry name" value="ApbE"/>
    <property type="match status" value="1"/>
</dbReference>
<evidence type="ECO:0000313" key="14">
    <source>
        <dbReference type="Proteomes" id="UP001139971"/>
    </source>
</evidence>
<dbReference type="Gene3D" id="3.10.520.10">
    <property type="entry name" value="ApbE-like domains"/>
    <property type="match status" value="1"/>
</dbReference>
<sequence length="327" mass="34740">MPLALLPSSARRWLARRRARLAAFGGETMGTTWSVKMATTQEANEARPAIDAALAGVIGQMSTWQADADLARYNRAPAGSRHVVPEGFAQVLACALDVARDSGGAYDPTVGPLVNLWGFGPDGARTEPPDAAALAAARTRCGWRLVAFDRDTRTLDQPGGLSLDFSAIAKGYAVDAVARALDQLGASDYLVEIGGELRARGRRPDGHRWRVALERPDGAAGDVIALDDRAIATSGDYHRYYERGVRRYSHTIDPRTGEPVADAPASVSVVHAQAMVADAYATALTVLGVDAGLAFARERGIAARFVTRSAHGFESADTPAFTAILQE</sequence>
<dbReference type="GO" id="GO:0046872">
    <property type="term" value="F:metal ion binding"/>
    <property type="evidence" value="ECO:0007669"/>
    <property type="project" value="UniProtKB-UniRule"/>
</dbReference>
<keyword evidence="4 11" id="KW-0285">Flavoprotein</keyword>
<evidence type="ECO:0000256" key="1">
    <source>
        <dbReference type="ARBA" id="ARBA00008282"/>
    </source>
</evidence>
<comment type="catalytic activity">
    <reaction evidence="10 11">
        <text>L-threonyl-[protein] + FAD = FMN-L-threonyl-[protein] + AMP + H(+)</text>
        <dbReference type="Rhea" id="RHEA:36847"/>
        <dbReference type="Rhea" id="RHEA-COMP:11060"/>
        <dbReference type="Rhea" id="RHEA-COMP:11061"/>
        <dbReference type="ChEBI" id="CHEBI:15378"/>
        <dbReference type="ChEBI" id="CHEBI:30013"/>
        <dbReference type="ChEBI" id="CHEBI:57692"/>
        <dbReference type="ChEBI" id="CHEBI:74257"/>
        <dbReference type="ChEBI" id="CHEBI:456215"/>
        <dbReference type="EC" id="2.7.1.180"/>
    </reaction>
</comment>
<comment type="similarity">
    <text evidence="1 11">Belongs to the ApbE family.</text>
</comment>